<dbReference type="PANTHER" id="PTHR34427">
    <property type="entry name" value="DUF4283 DOMAIN PROTEIN"/>
    <property type="match status" value="1"/>
</dbReference>
<proteinExistence type="predicted"/>
<comment type="caution">
    <text evidence="2">The sequence shown here is derived from an EMBL/GenBank/DDBJ whole genome shotgun (WGS) entry which is preliminary data.</text>
</comment>
<evidence type="ECO:0000313" key="3">
    <source>
        <dbReference type="Proteomes" id="UP001141552"/>
    </source>
</evidence>
<evidence type="ECO:0000313" key="2">
    <source>
        <dbReference type="EMBL" id="KAJ4845034.1"/>
    </source>
</evidence>
<evidence type="ECO:0008006" key="4">
    <source>
        <dbReference type="Google" id="ProtNLM"/>
    </source>
</evidence>
<sequence>MLSCGSERMSTYRLSLIASARCSSKSFAEAVRSSPALQQASASSSSRAPIFVSKDRAPNWLGNCALGVLKKPMPINCLLDLFPVDGCLVTDVIPLGGVSFLFKFQSADDTNTTIQNKPIWFSQLFEVFRAWQDGDAAFNRLCWVLIRGVPPQLWSKNFFEVLVSDFGAMVDWSNDSRNLNRFDVAEILVLSTSNAFINKSLSAKSGDKHYVISVVESQFDPLDWNWSKPTDCSPLRSGDDPIPSNGSVQPQPPPNPPPVNTAPCSEDPFNLRPIIDNLTILNEAPLPPSLPQLPRSSSPEASHACSSSFVPDTISDPSTPLHFNHPISPIRLTSPFSSEPISSELGLSFPEPNLPIFLYTTSTLISNTQPNPLSPSKSSSSIRSTSSYSQSMSRTFSPWSEHPSNPSYDHCSSTFLKAVEKLV</sequence>
<dbReference type="AlphaFoldDB" id="A0A9Q0GAA4"/>
<feature type="region of interest" description="Disordered" evidence="1">
    <location>
        <begin position="233"/>
        <end position="266"/>
    </location>
</feature>
<reference evidence="2" key="2">
    <citation type="journal article" date="2023" name="Plants (Basel)">
        <title>Annotation of the Turnera subulata (Passifloraceae) Draft Genome Reveals the S-Locus Evolved after the Divergence of Turneroideae from Passifloroideae in a Stepwise Manner.</title>
        <authorList>
            <person name="Henning P.M."/>
            <person name="Roalson E.H."/>
            <person name="Mir W."/>
            <person name="McCubbin A.G."/>
            <person name="Shore J.S."/>
        </authorList>
    </citation>
    <scope>NUCLEOTIDE SEQUENCE</scope>
    <source>
        <strain evidence="2">F60SS</strain>
    </source>
</reference>
<gene>
    <name evidence="2" type="ORF">Tsubulata_023179</name>
</gene>
<feature type="compositionally biased region" description="Low complexity" evidence="1">
    <location>
        <begin position="292"/>
        <end position="308"/>
    </location>
</feature>
<reference evidence="2" key="1">
    <citation type="submission" date="2022-02" db="EMBL/GenBank/DDBJ databases">
        <authorList>
            <person name="Henning P.M."/>
            <person name="McCubbin A.G."/>
            <person name="Shore J.S."/>
        </authorList>
    </citation>
    <scope>NUCLEOTIDE SEQUENCE</scope>
    <source>
        <strain evidence="2">F60SS</strain>
        <tissue evidence="2">Leaves</tissue>
    </source>
</reference>
<dbReference type="PANTHER" id="PTHR34427:SF5">
    <property type="entry name" value="DUF4283 DOMAIN-CONTAINING PROTEIN"/>
    <property type="match status" value="1"/>
</dbReference>
<keyword evidence="3" id="KW-1185">Reference proteome</keyword>
<protein>
    <recommendedName>
        <fullName evidence="4">DUF4283 domain-containing protein</fullName>
    </recommendedName>
</protein>
<evidence type="ECO:0000256" key="1">
    <source>
        <dbReference type="SAM" id="MobiDB-lite"/>
    </source>
</evidence>
<dbReference type="OrthoDB" id="1436792at2759"/>
<feature type="region of interest" description="Disordered" evidence="1">
    <location>
        <begin position="286"/>
        <end position="311"/>
    </location>
</feature>
<accession>A0A9Q0GAA4</accession>
<dbReference type="Proteomes" id="UP001141552">
    <property type="component" value="Unassembled WGS sequence"/>
</dbReference>
<feature type="compositionally biased region" description="Pro residues" evidence="1">
    <location>
        <begin position="250"/>
        <end position="260"/>
    </location>
</feature>
<name>A0A9Q0GAA4_9ROSI</name>
<dbReference type="EMBL" id="JAKUCV010001796">
    <property type="protein sequence ID" value="KAJ4845034.1"/>
    <property type="molecule type" value="Genomic_DNA"/>
</dbReference>
<organism evidence="2 3">
    <name type="scientific">Turnera subulata</name>
    <dbReference type="NCBI Taxonomy" id="218843"/>
    <lineage>
        <taxon>Eukaryota</taxon>
        <taxon>Viridiplantae</taxon>
        <taxon>Streptophyta</taxon>
        <taxon>Embryophyta</taxon>
        <taxon>Tracheophyta</taxon>
        <taxon>Spermatophyta</taxon>
        <taxon>Magnoliopsida</taxon>
        <taxon>eudicotyledons</taxon>
        <taxon>Gunneridae</taxon>
        <taxon>Pentapetalae</taxon>
        <taxon>rosids</taxon>
        <taxon>fabids</taxon>
        <taxon>Malpighiales</taxon>
        <taxon>Passifloraceae</taxon>
        <taxon>Turnera</taxon>
    </lineage>
</organism>